<gene>
    <name evidence="1" type="ORF">VSDG_05252</name>
</gene>
<evidence type="ECO:0000313" key="1">
    <source>
        <dbReference type="EMBL" id="ROV95592.1"/>
    </source>
</evidence>
<sequence>MTEFQIVYHALPSWKNRIESFLLVDQINRGFSDVEVDEDGMWRRNNNFQRVNPREGYQDFDDSQISLWLECEKGEAESEAEKILRL</sequence>
<name>A0A423VWY0_CYTCH</name>
<dbReference type="AlphaFoldDB" id="A0A423VWY0"/>
<accession>A0A423VWY0</accession>
<dbReference type="EMBL" id="LJZO01000023">
    <property type="protein sequence ID" value="ROV95592.1"/>
    <property type="molecule type" value="Genomic_DNA"/>
</dbReference>
<proteinExistence type="predicted"/>
<evidence type="ECO:0000313" key="2">
    <source>
        <dbReference type="Proteomes" id="UP000284375"/>
    </source>
</evidence>
<keyword evidence="2" id="KW-1185">Reference proteome</keyword>
<dbReference type="Proteomes" id="UP000284375">
    <property type="component" value="Unassembled WGS sequence"/>
</dbReference>
<protein>
    <submittedName>
        <fullName evidence="1">Uncharacterized protein</fullName>
    </submittedName>
</protein>
<reference evidence="1 2" key="1">
    <citation type="submission" date="2015-09" db="EMBL/GenBank/DDBJ databases">
        <title>Host preference determinants of Valsa canker pathogens revealed by comparative genomics.</title>
        <authorList>
            <person name="Yin Z."/>
            <person name="Huang L."/>
        </authorList>
    </citation>
    <scope>NUCLEOTIDE SEQUENCE [LARGE SCALE GENOMIC DNA]</scope>
    <source>
        <strain evidence="1 2">YSFL</strain>
    </source>
</reference>
<organism evidence="1 2">
    <name type="scientific">Cytospora chrysosperma</name>
    <name type="common">Cytospora canker fungus</name>
    <name type="synonym">Sphaeria chrysosperma</name>
    <dbReference type="NCBI Taxonomy" id="252740"/>
    <lineage>
        <taxon>Eukaryota</taxon>
        <taxon>Fungi</taxon>
        <taxon>Dikarya</taxon>
        <taxon>Ascomycota</taxon>
        <taxon>Pezizomycotina</taxon>
        <taxon>Sordariomycetes</taxon>
        <taxon>Sordariomycetidae</taxon>
        <taxon>Diaporthales</taxon>
        <taxon>Cytosporaceae</taxon>
        <taxon>Cytospora</taxon>
    </lineage>
</organism>
<comment type="caution">
    <text evidence="1">The sequence shown here is derived from an EMBL/GenBank/DDBJ whole genome shotgun (WGS) entry which is preliminary data.</text>
</comment>